<feature type="non-terminal residue" evidence="1">
    <location>
        <position position="49"/>
    </location>
</feature>
<comment type="caution">
    <text evidence="1">The sequence shown here is derived from an EMBL/GenBank/DDBJ whole genome shotgun (WGS) entry which is preliminary data.</text>
</comment>
<proteinExistence type="predicted"/>
<reference evidence="1 2" key="1">
    <citation type="journal article" date="2018" name="Front. Plant Sci.">
        <title>Red Clover (Trifolium pratense) and Zigzag Clover (T. medium) - A Picture of Genomic Similarities and Differences.</title>
        <authorList>
            <person name="Dluhosova J."/>
            <person name="Istvanek J."/>
            <person name="Nedelnik J."/>
            <person name="Repkova J."/>
        </authorList>
    </citation>
    <scope>NUCLEOTIDE SEQUENCE [LARGE SCALE GENOMIC DNA]</scope>
    <source>
        <strain evidence="2">cv. 10/8</strain>
        <tissue evidence="1">Leaf</tissue>
    </source>
</reference>
<evidence type="ECO:0000313" key="2">
    <source>
        <dbReference type="Proteomes" id="UP000265520"/>
    </source>
</evidence>
<dbReference type="Proteomes" id="UP000265520">
    <property type="component" value="Unassembled WGS sequence"/>
</dbReference>
<keyword evidence="2" id="KW-1185">Reference proteome</keyword>
<evidence type="ECO:0000313" key="1">
    <source>
        <dbReference type="EMBL" id="MCI37256.1"/>
    </source>
</evidence>
<accession>A0A392RNY6</accession>
<name>A0A392RNY6_9FABA</name>
<sequence length="49" mass="5705">MWEDEMSRDVLEAEYSGSGDVVRSGMNRSNKLSCVALKVWRRVLWTKVE</sequence>
<organism evidence="1 2">
    <name type="scientific">Trifolium medium</name>
    <dbReference type="NCBI Taxonomy" id="97028"/>
    <lineage>
        <taxon>Eukaryota</taxon>
        <taxon>Viridiplantae</taxon>
        <taxon>Streptophyta</taxon>
        <taxon>Embryophyta</taxon>
        <taxon>Tracheophyta</taxon>
        <taxon>Spermatophyta</taxon>
        <taxon>Magnoliopsida</taxon>
        <taxon>eudicotyledons</taxon>
        <taxon>Gunneridae</taxon>
        <taxon>Pentapetalae</taxon>
        <taxon>rosids</taxon>
        <taxon>fabids</taxon>
        <taxon>Fabales</taxon>
        <taxon>Fabaceae</taxon>
        <taxon>Papilionoideae</taxon>
        <taxon>50 kb inversion clade</taxon>
        <taxon>NPAAA clade</taxon>
        <taxon>Hologalegina</taxon>
        <taxon>IRL clade</taxon>
        <taxon>Trifolieae</taxon>
        <taxon>Trifolium</taxon>
    </lineage>
</organism>
<dbReference type="AlphaFoldDB" id="A0A392RNY6"/>
<protein>
    <submittedName>
        <fullName evidence="1">Uncharacterized protein</fullName>
    </submittedName>
</protein>
<dbReference type="EMBL" id="LXQA010242600">
    <property type="protein sequence ID" value="MCI37256.1"/>
    <property type="molecule type" value="Genomic_DNA"/>
</dbReference>